<sequence length="365" mass="39606">SSDLSSDRGRQYFQNKKLPELPQRKPPTPGPSPEPFPVLDSQLRDSKSIDFFNKAVCKDIRRQLAETSTWDQSQLRMTPSLPSLAPSSSRLSLSSSMLREPDFNDFLNLSDDDIAETSPENWTPDQNATAAHSTAPSITESPRQSLLILPPSYPSQPATAAAFETARIADRYNFDLVYVVNLWWPENSRPRSSGPDLGDAASVNSNVSAKPSRGMTGRLLAAYGLHNVNSPFQISAIAHGKILQSPGWIEHRNQEARDGEFAQGYACSFYTGQYSRNGAPSSSISSARSAKTDRGIVFAAYRKPSVDGSLAGVGSSQVDLVSIYKDAKALVEMLIDVHVANRLSQPLSGSPGSDETGSMPEQRAG</sequence>
<feature type="compositionally biased region" description="Polar residues" evidence="1">
    <location>
        <begin position="344"/>
        <end position="356"/>
    </location>
</feature>
<feature type="non-terminal residue" evidence="2">
    <location>
        <position position="365"/>
    </location>
</feature>
<dbReference type="Proteomes" id="UP000738349">
    <property type="component" value="Unassembled WGS sequence"/>
</dbReference>
<feature type="compositionally biased region" description="Polar residues" evidence="1">
    <location>
        <begin position="118"/>
        <end position="141"/>
    </location>
</feature>
<feature type="non-terminal residue" evidence="2">
    <location>
        <position position="1"/>
    </location>
</feature>
<reference evidence="2" key="1">
    <citation type="journal article" date="2021" name="Nat. Commun.">
        <title>Genetic determinants of endophytism in the Arabidopsis root mycobiome.</title>
        <authorList>
            <person name="Mesny F."/>
            <person name="Miyauchi S."/>
            <person name="Thiergart T."/>
            <person name="Pickel B."/>
            <person name="Atanasova L."/>
            <person name="Karlsson M."/>
            <person name="Huettel B."/>
            <person name="Barry K.W."/>
            <person name="Haridas S."/>
            <person name="Chen C."/>
            <person name="Bauer D."/>
            <person name="Andreopoulos W."/>
            <person name="Pangilinan J."/>
            <person name="LaButti K."/>
            <person name="Riley R."/>
            <person name="Lipzen A."/>
            <person name="Clum A."/>
            <person name="Drula E."/>
            <person name="Henrissat B."/>
            <person name="Kohler A."/>
            <person name="Grigoriev I.V."/>
            <person name="Martin F.M."/>
            <person name="Hacquard S."/>
        </authorList>
    </citation>
    <scope>NUCLEOTIDE SEQUENCE</scope>
    <source>
        <strain evidence="2">MPI-CAGE-AT-0147</strain>
    </source>
</reference>
<dbReference type="OrthoDB" id="5244801at2759"/>
<feature type="region of interest" description="Disordered" evidence="1">
    <location>
        <begin position="112"/>
        <end position="141"/>
    </location>
</feature>
<protein>
    <submittedName>
        <fullName evidence="2">Uncharacterized protein</fullName>
    </submittedName>
</protein>
<feature type="compositionally biased region" description="Basic and acidic residues" evidence="1">
    <location>
        <begin position="1"/>
        <end position="10"/>
    </location>
</feature>
<keyword evidence="3" id="KW-1185">Reference proteome</keyword>
<dbReference type="AlphaFoldDB" id="A0A9P9D6A4"/>
<feature type="compositionally biased region" description="Pro residues" evidence="1">
    <location>
        <begin position="24"/>
        <end position="36"/>
    </location>
</feature>
<feature type="region of interest" description="Disordered" evidence="1">
    <location>
        <begin position="190"/>
        <end position="209"/>
    </location>
</feature>
<proteinExistence type="predicted"/>
<evidence type="ECO:0000313" key="3">
    <source>
        <dbReference type="Proteomes" id="UP000738349"/>
    </source>
</evidence>
<evidence type="ECO:0000313" key="2">
    <source>
        <dbReference type="EMBL" id="KAH7113378.1"/>
    </source>
</evidence>
<feature type="region of interest" description="Disordered" evidence="1">
    <location>
        <begin position="1"/>
        <end position="40"/>
    </location>
</feature>
<name>A0A9P9D6A4_9HYPO</name>
<accession>A0A9P9D6A4</accession>
<evidence type="ECO:0000256" key="1">
    <source>
        <dbReference type="SAM" id="MobiDB-lite"/>
    </source>
</evidence>
<feature type="region of interest" description="Disordered" evidence="1">
    <location>
        <begin position="344"/>
        <end position="365"/>
    </location>
</feature>
<dbReference type="EMBL" id="JAGMUV010000035">
    <property type="protein sequence ID" value="KAH7113378.1"/>
    <property type="molecule type" value="Genomic_DNA"/>
</dbReference>
<gene>
    <name evidence="2" type="ORF">EDB81DRAFT_588127</name>
</gene>
<comment type="caution">
    <text evidence="2">The sequence shown here is derived from an EMBL/GenBank/DDBJ whole genome shotgun (WGS) entry which is preliminary data.</text>
</comment>
<organism evidence="2 3">
    <name type="scientific">Dactylonectria macrodidyma</name>
    <dbReference type="NCBI Taxonomy" id="307937"/>
    <lineage>
        <taxon>Eukaryota</taxon>
        <taxon>Fungi</taxon>
        <taxon>Dikarya</taxon>
        <taxon>Ascomycota</taxon>
        <taxon>Pezizomycotina</taxon>
        <taxon>Sordariomycetes</taxon>
        <taxon>Hypocreomycetidae</taxon>
        <taxon>Hypocreales</taxon>
        <taxon>Nectriaceae</taxon>
        <taxon>Dactylonectria</taxon>
    </lineage>
</organism>